<reference evidence="6" key="3">
    <citation type="submission" date="2018-04" db="EMBL/GenBank/DDBJ databases">
        <authorList>
            <person name="Illikoud N."/>
        </authorList>
    </citation>
    <scope>NUCLEOTIDE SEQUENCE [LARGE SCALE GENOMIC DNA]</scope>
</reference>
<dbReference type="SUPFAM" id="SSF53720">
    <property type="entry name" value="ALDH-like"/>
    <property type="match status" value="1"/>
</dbReference>
<dbReference type="InterPro" id="IPR015590">
    <property type="entry name" value="Aldehyde_DH_dom"/>
</dbReference>
<evidence type="ECO:0000259" key="2">
    <source>
        <dbReference type="Pfam" id="PF00171"/>
    </source>
</evidence>
<evidence type="ECO:0000313" key="3">
    <source>
        <dbReference type="EMBL" id="ATF26871.1"/>
    </source>
</evidence>
<dbReference type="InterPro" id="IPR016162">
    <property type="entry name" value="Ald_DH_N"/>
</dbReference>
<dbReference type="Proteomes" id="UP000243591">
    <property type="component" value="Chromosome"/>
</dbReference>
<reference evidence="4" key="2">
    <citation type="submission" date="2018-04" db="EMBL/GenBank/DDBJ databases">
        <authorList>
            <person name="Go L.Y."/>
            <person name="Mitchell J.A."/>
        </authorList>
    </citation>
    <scope>NUCLEOTIDE SEQUENCE</scope>
    <source>
        <strain evidence="4">BSAS1 3</strain>
    </source>
</reference>
<name>A0A1D2LUF8_BROTH</name>
<accession>A0A1D2LUF8</accession>
<dbReference type="OrthoDB" id="9815791at2"/>
<keyword evidence="5" id="KW-1185">Reference proteome</keyword>
<dbReference type="PANTHER" id="PTHR11699">
    <property type="entry name" value="ALDEHYDE DEHYDROGENASE-RELATED"/>
    <property type="match status" value="1"/>
</dbReference>
<dbReference type="Proteomes" id="UP000270190">
    <property type="component" value="Unassembled WGS sequence"/>
</dbReference>
<dbReference type="GO" id="GO:0008774">
    <property type="term" value="F:acetaldehyde dehydrogenase (acetylating) activity"/>
    <property type="evidence" value="ECO:0007669"/>
    <property type="project" value="UniProtKB-EC"/>
</dbReference>
<feature type="domain" description="Aldehyde dehydrogenase" evidence="2">
    <location>
        <begin position="10"/>
        <end position="270"/>
    </location>
</feature>
<dbReference type="RefSeq" id="WP_069120727.1">
    <property type="nucleotide sequence ID" value="NZ_CBCPJR010000001.1"/>
</dbReference>
<dbReference type="EMBL" id="CP023483">
    <property type="protein sequence ID" value="ATF26871.1"/>
    <property type="molecule type" value="Genomic_DNA"/>
</dbReference>
<evidence type="ECO:0000313" key="5">
    <source>
        <dbReference type="Proteomes" id="UP000243591"/>
    </source>
</evidence>
<dbReference type="InterPro" id="IPR016161">
    <property type="entry name" value="Ald_DH/histidinol_DH"/>
</dbReference>
<dbReference type="Pfam" id="PF00171">
    <property type="entry name" value="Aldedh"/>
    <property type="match status" value="1"/>
</dbReference>
<dbReference type="KEGG" id="bths:CNY62_11175"/>
<gene>
    <name evidence="4" type="ORF">BTBSAS_20015</name>
    <name evidence="3" type="ORF">CNY62_11175</name>
</gene>
<dbReference type="InterPro" id="IPR016163">
    <property type="entry name" value="Ald_DH_C"/>
</dbReference>
<evidence type="ECO:0000313" key="6">
    <source>
        <dbReference type="Proteomes" id="UP000270190"/>
    </source>
</evidence>
<dbReference type="AlphaFoldDB" id="A0A1D2LUF8"/>
<dbReference type="EC" id="1.2.1.10" evidence="4"/>
<dbReference type="STRING" id="2756.BFR44_04885"/>
<protein>
    <submittedName>
        <fullName evidence="3 4">Acetaldehyde dehydrogenase</fullName>
        <ecNumber evidence="4">1.2.1.10</ecNumber>
    </submittedName>
</protein>
<dbReference type="CDD" id="cd07122">
    <property type="entry name" value="ALDH_F20_ACDH"/>
    <property type="match status" value="1"/>
</dbReference>
<proteinExistence type="predicted"/>
<keyword evidence="1 4" id="KW-0560">Oxidoreductase</keyword>
<evidence type="ECO:0000256" key="1">
    <source>
        <dbReference type="ARBA" id="ARBA00023002"/>
    </source>
</evidence>
<sequence>MIKITDATLEVSQLIEAAKDAQRSYENFTQAQVDEIITAVSVQLGTVAEELATLAHNETGFGNIKDKITKNIYASEHVYNSIKDIATVGEIARDEENKIIDIAIPMGVVAGLIPSTNPTSTVIFKALIALKSRNAIVFSPHPKALQSILKAAHYVEKAAISAGAPAGLIQVIAQPSLDATNQLMTHDDIALILATGGGAMVKAAYRSGTPAIGVGQGNAPAYIEKSADINKAVTDIINSKTFDYGTICASEQSIVVDVEIKEAVKQKLEAEGAYFLSRTEADQLSRFIMREGGGMNPELVGKPVETLAAISGLDIPAGIKVLISEETEIGEHNAYSCEKLMPVLGMYTVHSWEEGVRTCNMLLHNEGAGHTALLHTSSEELALEYGLKIAASRVLINTYGSLGAIGFTTNLMPSLTLGCGAVGGSSTTDNVSVMNLLNIKRVAFGK</sequence>
<reference evidence="3 5" key="1">
    <citation type="submission" date="2017-09" db="EMBL/GenBank/DDBJ databases">
        <title>Complete Genome Sequences of Two Strains of the Meat Spoilage Bacterium Brochothrix thermosphacta Isolated from Ground Chicken.</title>
        <authorList>
            <person name="Paoli G.C."/>
            <person name="Wijey C."/>
            <person name="Chen C.-Y."/>
            <person name="Nguyen L."/>
            <person name="Yan X."/>
            <person name="Irwin P.L."/>
        </authorList>
    </citation>
    <scope>NUCLEOTIDE SEQUENCE [LARGE SCALE GENOMIC DNA]</scope>
    <source>
        <strain evidence="3 5">BI</strain>
    </source>
</reference>
<organism evidence="3 5">
    <name type="scientific">Brochothrix thermosphacta</name>
    <name type="common">Microbacterium thermosphactum</name>
    <dbReference type="NCBI Taxonomy" id="2756"/>
    <lineage>
        <taxon>Bacteria</taxon>
        <taxon>Bacillati</taxon>
        <taxon>Bacillota</taxon>
        <taxon>Bacilli</taxon>
        <taxon>Bacillales</taxon>
        <taxon>Listeriaceae</taxon>
        <taxon>Brochothrix</taxon>
    </lineage>
</organism>
<evidence type="ECO:0000313" key="4">
    <source>
        <dbReference type="EMBL" id="SPP28145.1"/>
    </source>
</evidence>
<dbReference type="Gene3D" id="3.40.605.10">
    <property type="entry name" value="Aldehyde Dehydrogenase, Chain A, domain 1"/>
    <property type="match status" value="1"/>
</dbReference>
<dbReference type="EMBL" id="OUNC01000012">
    <property type="protein sequence ID" value="SPP28145.1"/>
    <property type="molecule type" value="Genomic_DNA"/>
</dbReference>
<dbReference type="Gene3D" id="3.40.309.10">
    <property type="entry name" value="Aldehyde Dehydrogenase, Chain A, domain 2"/>
    <property type="match status" value="1"/>
</dbReference>